<evidence type="ECO:0000256" key="1">
    <source>
        <dbReference type="ARBA" id="ARBA00023117"/>
    </source>
</evidence>
<keyword evidence="3" id="KW-0175">Coiled coil</keyword>
<comment type="caution">
    <text evidence="6">The sequence shown here is derived from an EMBL/GenBank/DDBJ whole genome shotgun (WGS) entry which is preliminary data.</text>
</comment>
<feature type="compositionally biased region" description="Polar residues" evidence="4">
    <location>
        <begin position="738"/>
        <end position="749"/>
    </location>
</feature>
<sequence>MKRKRGVGKRKPKLAPAVGAKESIGNVVALNTQDDLVPDDIDSTEFRSRMEFEKPQHGSKKTRQQASSKKQKVVDVNMEDNISSFPETSVGVSANVSRIARSIISKSSRGFASSTREPFSSAQQVMGGGACQKEPNLPHQERQYQDHELKAALEVIRKVMKMDAAEPFNDPVDPIAMGIPDYFDIIETPMDFGTICSNIENCAKYENSKDVLRDVQYIWDNCCKYNKKGHYILELMKRVRRNFTKLWAEAGLHMEAQETDGHSHVPATESTMRCNNENRNPLGSIANFARHQYQDQADPSGFQPHQPPMNHCQSYQPHKRPHTYQLSSCQQQSSQARVGPNLGGAGHSRMTPFEGDMRQCSHGHRWSVDPVDDNCSHQQQKQTGQSQFQHWQHQPSSGYSQPYQPPQRSCQCHACSQQPQPFHVPADTFTASAGDFYASPPEDSMVRGSKHGNRCPVGPMTDYMSHQQQDLMAPNHMQPHQPPSKHQKGAYQGKLSSSQLHRGFGPPQYSQPDMEMVGAGDFCSTPPEESMIRSTKRGPRCPVGPMADHISHQQQDQRAASHMESYQPSYNYGQEHLPHQQTSRRKLSSSQLHAGFGPPQHSQPHKEMGGAGDLCSSPPEESMIRNTKRGPRYPVGPMTDCVSHEQQDQISPNDMQPLSIYHQDHPSHLHSGFDPPQHSKPQMEMASAGYSPPPAESMIRCTKSGPIVPVVSHQQQDRITPSQMQLEQPQEKTGEGPLSSNQPEPSHSQADVDRGTADSSSTRKRKTRGRGPTRCLDVWNMDGKIPITTNEFGQPIGVEAPKLVNFLGTIARNGHMAPLNYIEWRALPDESKEKMWQQVQSKFDIEPQSRSWVLKSIGNKWKNWKALLKATRYTPHKTNEGRLADRDERVLPDQWRILVSYWNSKEAKNLSIKNKACRSFQKINHATGSKSFARVREEQRAKRPDGKEPSRAELFIVTRTRKDGRPVNEESSAIISKLRERAAQGQGTSENIVVGDDVFHQVMGRDRHGRVRTYGLGPAPSDLGVPKPSHAEALKMVAQANAEVREMKERMVAMEQTCAQMAAQMATMMSMMSTMQKKSPDRHPPNVVDVSGNSEELQQPQGSEMTRRTTRSSKHRSPRTPIDKEVARWRFGVWKKGEEIEENGLFPL</sequence>
<feature type="region of interest" description="Disordered" evidence="4">
    <location>
        <begin position="931"/>
        <end position="951"/>
    </location>
</feature>
<evidence type="ECO:0000259" key="5">
    <source>
        <dbReference type="PROSITE" id="PS50014"/>
    </source>
</evidence>
<feature type="region of interest" description="Disordered" evidence="4">
    <location>
        <begin position="296"/>
        <end position="411"/>
    </location>
</feature>
<keyword evidence="1 2" id="KW-0103">Bromodomain</keyword>
<dbReference type="PROSITE" id="PS00633">
    <property type="entry name" value="BROMODOMAIN_1"/>
    <property type="match status" value="1"/>
</dbReference>
<feature type="region of interest" description="Disordered" evidence="4">
    <location>
        <begin position="473"/>
        <end position="495"/>
    </location>
</feature>
<feature type="domain" description="Bromo" evidence="5">
    <location>
        <begin position="160"/>
        <end position="233"/>
    </location>
</feature>
<gene>
    <name evidence="6" type="ORF">RHSIM_Rhsim11G0122900</name>
</gene>
<dbReference type="PRINTS" id="PR00503">
    <property type="entry name" value="BROMODOMAIN"/>
</dbReference>
<feature type="region of interest" description="Disordered" evidence="4">
    <location>
        <begin position="1076"/>
        <end position="1124"/>
    </location>
</feature>
<feature type="region of interest" description="Disordered" evidence="4">
    <location>
        <begin position="1"/>
        <end position="21"/>
    </location>
</feature>
<protein>
    <recommendedName>
        <fullName evidence="5">Bromo domain-containing protein</fullName>
    </recommendedName>
</protein>
<feature type="coiled-coil region" evidence="3">
    <location>
        <begin position="1030"/>
        <end position="1064"/>
    </location>
</feature>
<dbReference type="Proteomes" id="UP000626092">
    <property type="component" value="Unassembled WGS sequence"/>
</dbReference>
<evidence type="ECO:0000313" key="7">
    <source>
        <dbReference type="Proteomes" id="UP000626092"/>
    </source>
</evidence>
<feature type="compositionally biased region" description="Low complexity" evidence="4">
    <location>
        <begin position="378"/>
        <end position="409"/>
    </location>
</feature>
<dbReference type="SMART" id="SM00297">
    <property type="entry name" value="BROMO"/>
    <property type="match status" value="1"/>
</dbReference>
<feature type="region of interest" description="Disordered" evidence="4">
    <location>
        <begin position="646"/>
        <end position="700"/>
    </location>
</feature>
<dbReference type="PANTHER" id="PTHR47809">
    <property type="entry name" value="DNA-BINDING BROMODOMAIN-CONTAINING PROTEIN"/>
    <property type="match status" value="1"/>
</dbReference>
<dbReference type="InterPro" id="IPR018359">
    <property type="entry name" value="Bromodomain_CS"/>
</dbReference>
<dbReference type="OrthoDB" id="1913335at2759"/>
<feature type="region of interest" description="Disordered" evidence="4">
    <location>
        <begin position="48"/>
        <end position="73"/>
    </location>
</feature>
<dbReference type="Pfam" id="PF03004">
    <property type="entry name" value="Transposase_24"/>
    <property type="match status" value="1"/>
</dbReference>
<feature type="region of interest" description="Disordered" evidence="4">
    <location>
        <begin position="573"/>
        <end position="633"/>
    </location>
</feature>
<keyword evidence="7" id="KW-1185">Reference proteome</keyword>
<dbReference type="EMBL" id="WJXA01000011">
    <property type="protein sequence ID" value="KAF7126692.1"/>
    <property type="molecule type" value="Genomic_DNA"/>
</dbReference>
<dbReference type="InterPro" id="IPR036427">
    <property type="entry name" value="Bromodomain-like_sf"/>
</dbReference>
<feature type="compositionally biased region" description="Polar residues" evidence="4">
    <location>
        <begin position="1091"/>
        <end position="1104"/>
    </location>
</feature>
<evidence type="ECO:0000256" key="3">
    <source>
        <dbReference type="SAM" id="Coils"/>
    </source>
</evidence>
<feature type="compositionally biased region" description="Basic residues" evidence="4">
    <location>
        <begin position="1"/>
        <end position="13"/>
    </location>
</feature>
<dbReference type="PANTHER" id="PTHR47809:SF2">
    <property type="entry name" value="DNA-BINDING BROMODOMAIN-CONTAINING PROTEIN"/>
    <property type="match status" value="1"/>
</dbReference>
<dbReference type="Gene3D" id="1.20.920.10">
    <property type="entry name" value="Bromodomain-like"/>
    <property type="match status" value="1"/>
</dbReference>
<feature type="compositionally biased region" description="Low complexity" evidence="4">
    <location>
        <begin position="325"/>
        <end position="335"/>
    </location>
</feature>
<organism evidence="6 7">
    <name type="scientific">Rhododendron simsii</name>
    <name type="common">Sims's rhododendron</name>
    <dbReference type="NCBI Taxonomy" id="118357"/>
    <lineage>
        <taxon>Eukaryota</taxon>
        <taxon>Viridiplantae</taxon>
        <taxon>Streptophyta</taxon>
        <taxon>Embryophyta</taxon>
        <taxon>Tracheophyta</taxon>
        <taxon>Spermatophyta</taxon>
        <taxon>Magnoliopsida</taxon>
        <taxon>eudicotyledons</taxon>
        <taxon>Gunneridae</taxon>
        <taxon>Pentapetalae</taxon>
        <taxon>asterids</taxon>
        <taxon>Ericales</taxon>
        <taxon>Ericaceae</taxon>
        <taxon>Ericoideae</taxon>
        <taxon>Rhodoreae</taxon>
        <taxon>Rhododendron</taxon>
    </lineage>
</organism>
<dbReference type="SUPFAM" id="SSF47370">
    <property type="entry name" value="Bromodomain"/>
    <property type="match status" value="1"/>
</dbReference>
<feature type="compositionally biased region" description="Basic residues" evidence="4">
    <location>
        <begin position="1108"/>
        <end position="1118"/>
    </location>
</feature>
<dbReference type="PROSITE" id="PS50014">
    <property type="entry name" value="BROMODOMAIN_2"/>
    <property type="match status" value="1"/>
</dbReference>
<evidence type="ECO:0000256" key="4">
    <source>
        <dbReference type="SAM" id="MobiDB-lite"/>
    </source>
</evidence>
<accession>A0A834G6H6</accession>
<feature type="compositionally biased region" description="Basic residues" evidence="4">
    <location>
        <begin position="762"/>
        <end position="771"/>
    </location>
</feature>
<proteinExistence type="predicted"/>
<feature type="compositionally biased region" description="Basic and acidic residues" evidence="4">
    <location>
        <begin position="934"/>
        <end position="951"/>
    </location>
</feature>
<dbReference type="Pfam" id="PF00439">
    <property type="entry name" value="Bromodomain"/>
    <property type="match status" value="1"/>
</dbReference>
<evidence type="ECO:0000256" key="2">
    <source>
        <dbReference type="PROSITE-ProRule" id="PRU00035"/>
    </source>
</evidence>
<feature type="region of interest" description="Disordered" evidence="4">
    <location>
        <begin position="713"/>
        <end position="775"/>
    </location>
</feature>
<feature type="compositionally biased region" description="Polar residues" evidence="4">
    <location>
        <begin position="713"/>
        <end position="728"/>
    </location>
</feature>
<name>A0A834G6H6_RHOSS</name>
<dbReference type="InterPro" id="IPR001487">
    <property type="entry name" value="Bromodomain"/>
</dbReference>
<dbReference type="AlphaFoldDB" id="A0A834G6H6"/>
<reference evidence="6" key="1">
    <citation type="submission" date="2019-11" db="EMBL/GenBank/DDBJ databases">
        <authorList>
            <person name="Liu Y."/>
            <person name="Hou J."/>
            <person name="Li T.-Q."/>
            <person name="Guan C.-H."/>
            <person name="Wu X."/>
            <person name="Wu H.-Z."/>
            <person name="Ling F."/>
            <person name="Zhang R."/>
            <person name="Shi X.-G."/>
            <person name="Ren J.-P."/>
            <person name="Chen E.-F."/>
            <person name="Sun J.-M."/>
        </authorList>
    </citation>
    <scope>NUCLEOTIDE SEQUENCE</scope>
    <source>
        <strain evidence="6">Adult_tree_wgs_1</strain>
        <tissue evidence="6">Leaves</tissue>
    </source>
</reference>
<dbReference type="InterPro" id="IPR004252">
    <property type="entry name" value="Probable_transposase_24"/>
</dbReference>
<evidence type="ECO:0000313" key="6">
    <source>
        <dbReference type="EMBL" id="KAF7126692.1"/>
    </source>
</evidence>